<sequence>MSMTGYSVMQPKSMNPARIIILNYIAQKLHEEEALDSFFGVSLADRSAMDAPVSQNEIENTIMKMASGKTPGDDGFGTEFYKCFKEQLSPYYCCYSMKY</sequence>
<reference evidence="1 2" key="1">
    <citation type="submission" date="2020-03" db="EMBL/GenBank/DDBJ databases">
        <title>Dissostichus mawsoni Genome sequencing and assembly.</title>
        <authorList>
            <person name="Park H."/>
        </authorList>
    </citation>
    <scope>NUCLEOTIDE SEQUENCE [LARGE SCALE GENOMIC DNA]</scope>
    <source>
        <strain evidence="1">DM0001</strain>
        <tissue evidence="1">Muscle</tissue>
    </source>
</reference>
<keyword evidence="2" id="KW-1185">Reference proteome</keyword>
<evidence type="ECO:0000313" key="1">
    <source>
        <dbReference type="EMBL" id="KAF3847105.1"/>
    </source>
</evidence>
<proteinExistence type="predicted"/>
<evidence type="ECO:0000313" key="2">
    <source>
        <dbReference type="Proteomes" id="UP000518266"/>
    </source>
</evidence>
<dbReference type="AlphaFoldDB" id="A0A7J5YCF9"/>
<dbReference type="Proteomes" id="UP000518266">
    <property type="component" value="Unassembled WGS sequence"/>
</dbReference>
<accession>A0A7J5YCF9</accession>
<dbReference type="OrthoDB" id="416119at2759"/>
<comment type="caution">
    <text evidence="1">The sequence shown here is derived from an EMBL/GenBank/DDBJ whole genome shotgun (WGS) entry which is preliminary data.</text>
</comment>
<dbReference type="EMBL" id="JAAKFY010000013">
    <property type="protein sequence ID" value="KAF3847105.1"/>
    <property type="molecule type" value="Genomic_DNA"/>
</dbReference>
<name>A0A7J5YCF9_DISMA</name>
<organism evidence="1 2">
    <name type="scientific">Dissostichus mawsoni</name>
    <name type="common">Antarctic cod</name>
    <dbReference type="NCBI Taxonomy" id="36200"/>
    <lineage>
        <taxon>Eukaryota</taxon>
        <taxon>Metazoa</taxon>
        <taxon>Chordata</taxon>
        <taxon>Craniata</taxon>
        <taxon>Vertebrata</taxon>
        <taxon>Euteleostomi</taxon>
        <taxon>Actinopterygii</taxon>
        <taxon>Neopterygii</taxon>
        <taxon>Teleostei</taxon>
        <taxon>Neoteleostei</taxon>
        <taxon>Acanthomorphata</taxon>
        <taxon>Eupercaria</taxon>
        <taxon>Perciformes</taxon>
        <taxon>Notothenioidei</taxon>
        <taxon>Nototheniidae</taxon>
        <taxon>Dissostichus</taxon>
    </lineage>
</organism>
<protein>
    <submittedName>
        <fullName evidence="1">Uncharacterized protein</fullName>
    </submittedName>
</protein>
<gene>
    <name evidence="1" type="ORF">F7725_020133</name>
</gene>